<feature type="region of interest" description="Disordered" evidence="1">
    <location>
        <begin position="159"/>
        <end position="183"/>
    </location>
</feature>
<comment type="caution">
    <text evidence="4">The sequence shown here is derived from an EMBL/GenBank/DDBJ whole genome shotgun (WGS) entry which is preliminary data.</text>
</comment>
<evidence type="ECO:0000256" key="2">
    <source>
        <dbReference type="SAM" id="Phobius"/>
    </source>
</evidence>
<proteinExistence type="predicted"/>
<evidence type="ECO:0000259" key="3">
    <source>
        <dbReference type="Pfam" id="PF09851"/>
    </source>
</evidence>
<accession>A0A842HTZ1</accession>
<reference evidence="4 5" key="1">
    <citation type="submission" date="2020-08" db="EMBL/GenBank/DDBJ databases">
        <title>Draft genome sequence of Parasphingopyxis sp. GrpM-11.</title>
        <authorList>
            <person name="Oh J."/>
            <person name="Roh D.-H."/>
        </authorList>
    </citation>
    <scope>NUCLEOTIDE SEQUENCE [LARGE SCALE GENOMIC DNA]</scope>
    <source>
        <strain evidence="4 5">GrpM-11</strain>
    </source>
</reference>
<feature type="transmembrane region" description="Helical" evidence="2">
    <location>
        <begin position="126"/>
        <end position="146"/>
    </location>
</feature>
<gene>
    <name evidence="4" type="ORF">H6P80_02540</name>
</gene>
<evidence type="ECO:0000313" key="4">
    <source>
        <dbReference type="EMBL" id="MBC2776492.1"/>
    </source>
</evidence>
<keyword evidence="2" id="KW-0812">Transmembrane</keyword>
<dbReference type="Proteomes" id="UP000564378">
    <property type="component" value="Unassembled WGS sequence"/>
</dbReference>
<organism evidence="4 5">
    <name type="scientific">Parasphingopyxis marina</name>
    <dbReference type="NCBI Taxonomy" id="2761622"/>
    <lineage>
        <taxon>Bacteria</taxon>
        <taxon>Pseudomonadati</taxon>
        <taxon>Pseudomonadota</taxon>
        <taxon>Alphaproteobacteria</taxon>
        <taxon>Sphingomonadales</taxon>
        <taxon>Sphingomonadaceae</taxon>
        <taxon>Parasphingopyxis</taxon>
    </lineage>
</organism>
<evidence type="ECO:0000313" key="5">
    <source>
        <dbReference type="Proteomes" id="UP000564378"/>
    </source>
</evidence>
<protein>
    <submittedName>
        <fullName evidence="4">SHOCT domain-containing protein</fullName>
    </submittedName>
</protein>
<feature type="transmembrane region" description="Helical" evidence="2">
    <location>
        <begin position="58"/>
        <end position="82"/>
    </location>
</feature>
<name>A0A842HTZ1_9SPHN</name>
<keyword evidence="2" id="KW-1133">Transmembrane helix</keyword>
<dbReference type="Pfam" id="PF09851">
    <property type="entry name" value="SHOCT"/>
    <property type="match status" value="1"/>
</dbReference>
<feature type="domain" description="SHOCT" evidence="3">
    <location>
        <begin position="238"/>
        <end position="264"/>
    </location>
</feature>
<sequence>MLRRCWGDARQAGAESGRAEGEGETIPLGPNHGGALRSPANRLKGAPTMLLFRSLPRAFWLIAIAGALLAGLAIATAGIALYPPLANVAAPLVCDGVLAIDPGESGLLRSFSCLAEGRVQDVSLNALLAAFLVYSAAAFALILPLLPVLRRRPEDRVGPWEEVPDPLVAPAAPDEAPRDTDSLHEAARGGDISAILSLVADAVKNGKTGKVSVRHRALDTQDDGDGEWAGEDHDAAARLAELRDLLDRDLITQADFQAKKAEILDAI</sequence>
<dbReference type="AlphaFoldDB" id="A0A842HTZ1"/>
<feature type="region of interest" description="Disordered" evidence="1">
    <location>
        <begin position="1"/>
        <end position="33"/>
    </location>
</feature>
<dbReference type="InterPro" id="IPR018649">
    <property type="entry name" value="SHOCT"/>
</dbReference>
<feature type="compositionally biased region" description="Low complexity" evidence="1">
    <location>
        <begin position="165"/>
        <end position="174"/>
    </location>
</feature>
<dbReference type="EMBL" id="JACJVJ010000001">
    <property type="protein sequence ID" value="MBC2776492.1"/>
    <property type="molecule type" value="Genomic_DNA"/>
</dbReference>
<evidence type="ECO:0000256" key="1">
    <source>
        <dbReference type="SAM" id="MobiDB-lite"/>
    </source>
</evidence>
<keyword evidence="5" id="KW-1185">Reference proteome</keyword>
<keyword evidence="2" id="KW-0472">Membrane</keyword>